<organism evidence="2">
    <name type="scientific">Culex pipiens</name>
    <name type="common">House mosquito</name>
    <dbReference type="NCBI Taxonomy" id="7175"/>
    <lineage>
        <taxon>Eukaryota</taxon>
        <taxon>Metazoa</taxon>
        <taxon>Ecdysozoa</taxon>
        <taxon>Arthropoda</taxon>
        <taxon>Hexapoda</taxon>
        <taxon>Insecta</taxon>
        <taxon>Pterygota</taxon>
        <taxon>Neoptera</taxon>
        <taxon>Endopterygota</taxon>
        <taxon>Diptera</taxon>
        <taxon>Nematocera</taxon>
        <taxon>Culicoidea</taxon>
        <taxon>Culicidae</taxon>
        <taxon>Culicinae</taxon>
        <taxon>Culicini</taxon>
        <taxon>Culex</taxon>
        <taxon>Culex</taxon>
    </lineage>
</organism>
<dbReference type="EMBL" id="HBUE01315534">
    <property type="protein sequence ID" value="CAG6585428.1"/>
    <property type="molecule type" value="Transcribed_RNA"/>
</dbReference>
<evidence type="ECO:0000256" key="1">
    <source>
        <dbReference type="SAM" id="SignalP"/>
    </source>
</evidence>
<feature type="chain" id="PRO_5036428458" evidence="1">
    <location>
        <begin position="27"/>
        <end position="113"/>
    </location>
</feature>
<protein>
    <submittedName>
        <fullName evidence="2">(northern house mosquito) hypothetical protein</fullName>
    </submittedName>
</protein>
<proteinExistence type="predicted"/>
<dbReference type="EMBL" id="HBUE01315532">
    <property type="protein sequence ID" value="CAG6585427.1"/>
    <property type="molecule type" value="Transcribed_RNA"/>
</dbReference>
<evidence type="ECO:0000313" key="2">
    <source>
        <dbReference type="EMBL" id="CAG6585428.1"/>
    </source>
</evidence>
<name>A0A8D8P279_CULPI</name>
<accession>A0A8D8P279</accession>
<dbReference type="EMBL" id="HBUE01209152">
    <property type="protein sequence ID" value="CAG6533539.1"/>
    <property type="molecule type" value="Transcribed_RNA"/>
</dbReference>
<sequence>MRSPKHLRRSLFCWSVCLNATGATCAWRFDDLGDARSEVSESGSGPSCQRSSALYCNILELSEPLRNLLECRNWKISLRNRTSKVSSCSQLCTVLRHTKLPKNYDCVLIFRTS</sequence>
<feature type="signal peptide" evidence="1">
    <location>
        <begin position="1"/>
        <end position="26"/>
    </location>
</feature>
<keyword evidence="1" id="KW-0732">Signal</keyword>
<dbReference type="EMBL" id="HBUE01209150">
    <property type="protein sequence ID" value="CAG6533538.1"/>
    <property type="molecule type" value="Transcribed_RNA"/>
</dbReference>
<reference evidence="2" key="1">
    <citation type="submission" date="2021-05" db="EMBL/GenBank/DDBJ databases">
        <authorList>
            <person name="Alioto T."/>
            <person name="Alioto T."/>
            <person name="Gomez Garrido J."/>
        </authorList>
    </citation>
    <scope>NUCLEOTIDE SEQUENCE</scope>
</reference>
<dbReference type="AlphaFoldDB" id="A0A8D8P279"/>